<evidence type="ECO:0000259" key="12">
    <source>
        <dbReference type="PROSITE" id="PS51202"/>
    </source>
</evidence>
<dbReference type="InterPro" id="IPR006153">
    <property type="entry name" value="Cation/H_exchanger_TM"/>
</dbReference>
<evidence type="ECO:0000256" key="5">
    <source>
        <dbReference type="ARBA" id="ARBA00022538"/>
    </source>
</evidence>
<dbReference type="InterPro" id="IPR038770">
    <property type="entry name" value="Na+/solute_symporter_sf"/>
</dbReference>
<dbReference type="InterPro" id="IPR036721">
    <property type="entry name" value="RCK_C_sf"/>
</dbReference>
<feature type="transmembrane region" description="Helical" evidence="10">
    <location>
        <begin position="216"/>
        <end position="247"/>
    </location>
</feature>
<dbReference type="Proteomes" id="UP000595917">
    <property type="component" value="Chromosome"/>
</dbReference>
<keyword evidence="3" id="KW-0050">Antiport</keyword>
<name>A0A7T8BBI5_9SPIR</name>
<keyword evidence="14" id="KW-1185">Reference proteome</keyword>
<feature type="transmembrane region" description="Helical" evidence="10">
    <location>
        <begin position="293"/>
        <end position="317"/>
    </location>
</feature>
<gene>
    <name evidence="13" type="ORF">JFL75_20390</name>
</gene>
<dbReference type="AlphaFoldDB" id="A0A7T8BBI5"/>
<dbReference type="PROSITE" id="PS51012">
    <property type="entry name" value="ABC_TM2"/>
    <property type="match status" value="1"/>
</dbReference>
<evidence type="ECO:0000256" key="2">
    <source>
        <dbReference type="ARBA" id="ARBA00022448"/>
    </source>
</evidence>
<accession>A0A7T8BBI5</accession>
<evidence type="ECO:0000256" key="6">
    <source>
        <dbReference type="ARBA" id="ARBA00022692"/>
    </source>
</evidence>
<feature type="domain" description="ABC transmembrane type-2" evidence="11">
    <location>
        <begin position="1"/>
        <end position="22"/>
    </location>
</feature>
<evidence type="ECO:0000256" key="8">
    <source>
        <dbReference type="ARBA" id="ARBA00023065"/>
    </source>
</evidence>
<keyword evidence="9 10" id="KW-0472">Membrane</keyword>
<protein>
    <submittedName>
        <fullName evidence="13">Potassium/proton antiporter</fullName>
    </submittedName>
</protein>
<keyword evidence="8" id="KW-0406">Ion transport</keyword>
<feature type="domain" description="RCK C-terminal" evidence="12">
    <location>
        <begin position="395"/>
        <end position="476"/>
    </location>
</feature>
<feature type="transmembrane region" description="Helical" evidence="10">
    <location>
        <begin position="355"/>
        <end position="378"/>
    </location>
</feature>
<feature type="transmembrane region" description="Helical" evidence="10">
    <location>
        <begin position="111"/>
        <end position="133"/>
    </location>
</feature>
<dbReference type="Pfam" id="PF02080">
    <property type="entry name" value="TrkA_C"/>
    <property type="match status" value="1"/>
</dbReference>
<keyword evidence="2" id="KW-0813">Transport</keyword>
<dbReference type="InterPro" id="IPR047817">
    <property type="entry name" value="ABC2_TM_bact-type"/>
</dbReference>
<dbReference type="GO" id="GO:0008324">
    <property type="term" value="F:monoatomic cation transmembrane transporter activity"/>
    <property type="evidence" value="ECO:0007669"/>
    <property type="project" value="InterPro"/>
</dbReference>
<comment type="subcellular location">
    <subcellularLocation>
        <location evidence="1">Cell membrane</location>
        <topology evidence="1">Multi-pass membrane protein</topology>
    </subcellularLocation>
</comment>
<dbReference type="KEGG" id="bhc:JFL75_20390"/>
<keyword evidence="4" id="KW-1003">Cell membrane</keyword>
<dbReference type="GO" id="GO:0006813">
    <property type="term" value="P:potassium ion transport"/>
    <property type="evidence" value="ECO:0007669"/>
    <property type="project" value="UniProtKB-KW"/>
</dbReference>
<keyword evidence="7 10" id="KW-1133">Transmembrane helix</keyword>
<evidence type="ECO:0000256" key="4">
    <source>
        <dbReference type="ARBA" id="ARBA00022475"/>
    </source>
</evidence>
<evidence type="ECO:0000259" key="11">
    <source>
        <dbReference type="PROSITE" id="PS51012"/>
    </source>
</evidence>
<evidence type="ECO:0000313" key="13">
    <source>
        <dbReference type="EMBL" id="QQO09258.1"/>
    </source>
</evidence>
<evidence type="ECO:0000256" key="9">
    <source>
        <dbReference type="ARBA" id="ARBA00023136"/>
    </source>
</evidence>
<sequence length="488" mass="52763">MLLLIALILIFLVLGAALFRRFNIPLIILALSLGIIFGKDVTGLIFFDNAKLTQQVADIALVFILFAGGYGIRRDDFKPIILPTTLLATVGVLITMAVTAAVFYFVSGWTLIRAVLVSAVISSTDAAAVFSILRTRSIQKKVSSITEIESAANDPMAVISTTLIIQIAAGSGSFSAGSVGLFAWQLIGGVAVGIAIGWAGIFLFKKLKDIDAGYYYIFLIALILASYSIAGLVRVSGMLSAFFAGFMLGNNKLPFKTSISSFISALSFIANTGLFILLGLLVSPRALRDIWPLGIAMFLILSFVARPAAVFLCTLFQKFTLKEQAFLSWSGIRGSVPIVLATYPLAAGLDPDNKIFNIVFLAVTLSVIFQGTTIGKFADILKLSTKERPKSKHKMELVTIIDTSYDLIEVFIDPDVYCGSCPVEDLELPSDSTITMITRNNKIIAPRGGAKLEPGDIVTLLVDERKIDEITQHIFDKFSDLVCDPPSK</sequence>
<keyword evidence="5" id="KW-0633">Potassium transport</keyword>
<proteinExistence type="predicted"/>
<dbReference type="EMBL" id="CP067089">
    <property type="protein sequence ID" value="QQO09258.1"/>
    <property type="molecule type" value="Genomic_DNA"/>
</dbReference>
<keyword evidence="6 10" id="KW-0812">Transmembrane</keyword>
<dbReference type="GO" id="GO:0005886">
    <property type="term" value="C:plasma membrane"/>
    <property type="evidence" value="ECO:0007669"/>
    <property type="project" value="UniProtKB-SubCell"/>
</dbReference>
<dbReference type="Pfam" id="PF00999">
    <property type="entry name" value="Na_H_Exchanger"/>
    <property type="match status" value="1"/>
</dbReference>
<evidence type="ECO:0000256" key="3">
    <source>
        <dbReference type="ARBA" id="ARBA00022449"/>
    </source>
</evidence>
<dbReference type="NCBIfam" id="NF003715">
    <property type="entry name" value="PRK05326.1-2"/>
    <property type="match status" value="1"/>
</dbReference>
<dbReference type="PANTHER" id="PTHR32507:SF7">
    <property type="entry name" value="K(+)_H(+) ANTIPORTER NHAP2"/>
    <property type="match status" value="1"/>
</dbReference>
<organism evidence="13 14">
    <name type="scientific">Breznakiella homolactica</name>
    <dbReference type="NCBI Taxonomy" id="2798577"/>
    <lineage>
        <taxon>Bacteria</taxon>
        <taxon>Pseudomonadati</taxon>
        <taxon>Spirochaetota</taxon>
        <taxon>Spirochaetia</taxon>
        <taxon>Spirochaetales</taxon>
        <taxon>Breznakiellaceae</taxon>
        <taxon>Breznakiella</taxon>
    </lineage>
</organism>
<dbReference type="PROSITE" id="PS51202">
    <property type="entry name" value="RCK_C"/>
    <property type="match status" value="1"/>
</dbReference>
<evidence type="ECO:0000256" key="1">
    <source>
        <dbReference type="ARBA" id="ARBA00004651"/>
    </source>
</evidence>
<dbReference type="GO" id="GO:0015297">
    <property type="term" value="F:antiporter activity"/>
    <property type="evidence" value="ECO:0007669"/>
    <property type="project" value="UniProtKB-KW"/>
</dbReference>
<feature type="transmembrane region" description="Helical" evidence="10">
    <location>
        <begin position="84"/>
        <end position="105"/>
    </location>
</feature>
<evidence type="ECO:0000256" key="10">
    <source>
        <dbReference type="SAM" id="Phobius"/>
    </source>
</evidence>
<feature type="transmembrane region" description="Helical" evidence="10">
    <location>
        <begin position="154"/>
        <end position="176"/>
    </location>
</feature>
<feature type="transmembrane region" description="Helical" evidence="10">
    <location>
        <begin position="259"/>
        <end position="281"/>
    </location>
</feature>
<dbReference type="RefSeq" id="WP_215626564.1">
    <property type="nucleotide sequence ID" value="NZ_CP067089.2"/>
</dbReference>
<dbReference type="InterPro" id="IPR006037">
    <property type="entry name" value="RCK_C"/>
</dbReference>
<dbReference type="SUPFAM" id="SSF116726">
    <property type="entry name" value="TrkA C-terminal domain-like"/>
    <property type="match status" value="1"/>
</dbReference>
<reference evidence="13" key="1">
    <citation type="submission" date="2021-01" db="EMBL/GenBank/DDBJ databases">
        <title>Description of Breznakiella homolactica.</title>
        <authorList>
            <person name="Song Y."/>
            <person name="Brune A."/>
        </authorList>
    </citation>
    <scope>NUCLEOTIDE SEQUENCE</scope>
    <source>
        <strain evidence="13">RmG30</strain>
    </source>
</reference>
<evidence type="ECO:0000313" key="14">
    <source>
        <dbReference type="Proteomes" id="UP000595917"/>
    </source>
</evidence>
<dbReference type="Gene3D" id="3.30.70.1450">
    <property type="entry name" value="Regulator of K+ conductance, C-terminal domain"/>
    <property type="match status" value="1"/>
</dbReference>
<evidence type="ECO:0000256" key="7">
    <source>
        <dbReference type="ARBA" id="ARBA00022989"/>
    </source>
</evidence>
<feature type="transmembrane region" description="Helical" evidence="10">
    <location>
        <begin position="56"/>
        <end position="72"/>
    </location>
</feature>
<feature type="transmembrane region" description="Helical" evidence="10">
    <location>
        <begin position="182"/>
        <end position="204"/>
    </location>
</feature>
<keyword evidence="5" id="KW-0630">Potassium</keyword>
<dbReference type="NCBIfam" id="NF003716">
    <property type="entry name" value="PRK05326.1-3"/>
    <property type="match status" value="1"/>
</dbReference>
<dbReference type="Gene3D" id="1.20.1530.20">
    <property type="match status" value="1"/>
</dbReference>
<dbReference type="GO" id="GO:1902600">
    <property type="term" value="P:proton transmembrane transport"/>
    <property type="evidence" value="ECO:0007669"/>
    <property type="project" value="InterPro"/>
</dbReference>
<dbReference type="PANTHER" id="PTHR32507">
    <property type="entry name" value="NA(+)/H(+) ANTIPORTER 1"/>
    <property type="match status" value="1"/>
</dbReference>